<dbReference type="PANTHER" id="PTHR11502">
    <property type="entry name" value="40S RIBOSOMAL PROTEIN S6"/>
    <property type="match status" value="1"/>
</dbReference>
<dbReference type="EMBL" id="JAINUF010000001">
    <property type="protein sequence ID" value="KAJ8382097.1"/>
    <property type="molecule type" value="Genomic_DNA"/>
</dbReference>
<proteinExistence type="inferred from homology"/>
<evidence type="ECO:0000256" key="2">
    <source>
        <dbReference type="ARBA" id="ARBA00022980"/>
    </source>
</evidence>
<dbReference type="GO" id="GO:0006412">
    <property type="term" value="P:translation"/>
    <property type="evidence" value="ECO:0007669"/>
    <property type="project" value="InterPro"/>
</dbReference>
<dbReference type="Proteomes" id="UP001152622">
    <property type="component" value="Chromosome 1"/>
</dbReference>
<protein>
    <recommendedName>
        <fullName evidence="4">Small ribosomal subunit protein eS6</fullName>
    </recommendedName>
    <alternativeName>
        <fullName evidence="5">40S ribosomal protein S6</fullName>
    </alternativeName>
</protein>
<comment type="caution">
    <text evidence="7">The sequence shown here is derived from an EMBL/GenBank/DDBJ whole genome shotgun (WGS) entry which is preliminary data.</text>
</comment>
<gene>
    <name evidence="7" type="ORF">SKAU_G00028750</name>
</gene>
<dbReference type="OrthoDB" id="10260596at2759"/>
<evidence type="ECO:0000256" key="1">
    <source>
        <dbReference type="ARBA" id="ARBA00009312"/>
    </source>
</evidence>
<evidence type="ECO:0000256" key="3">
    <source>
        <dbReference type="ARBA" id="ARBA00023274"/>
    </source>
</evidence>
<keyword evidence="2" id="KW-0689">Ribosomal protein</keyword>
<evidence type="ECO:0000313" key="8">
    <source>
        <dbReference type="Proteomes" id="UP001152622"/>
    </source>
</evidence>
<dbReference type="GO" id="GO:1990904">
    <property type="term" value="C:ribonucleoprotein complex"/>
    <property type="evidence" value="ECO:0007669"/>
    <property type="project" value="UniProtKB-KW"/>
</dbReference>
<name>A0A9Q1GF53_SYNKA</name>
<evidence type="ECO:0000313" key="7">
    <source>
        <dbReference type="EMBL" id="KAJ8382097.1"/>
    </source>
</evidence>
<reference evidence="7" key="1">
    <citation type="journal article" date="2023" name="Science">
        <title>Genome structures resolve the early diversification of teleost fishes.</title>
        <authorList>
            <person name="Parey E."/>
            <person name="Louis A."/>
            <person name="Montfort J."/>
            <person name="Bouchez O."/>
            <person name="Roques C."/>
            <person name="Iampietro C."/>
            <person name="Lluch J."/>
            <person name="Castinel A."/>
            <person name="Donnadieu C."/>
            <person name="Desvignes T."/>
            <person name="Floi Bucao C."/>
            <person name="Jouanno E."/>
            <person name="Wen M."/>
            <person name="Mejri S."/>
            <person name="Dirks R."/>
            <person name="Jansen H."/>
            <person name="Henkel C."/>
            <person name="Chen W.J."/>
            <person name="Zahm M."/>
            <person name="Cabau C."/>
            <person name="Klopp C."/>
            <person name="Thompson A.W."/>
            <person name="Robinson-Rechavi M."/>
            <person name="Braasch I."/>
            <person name="Lecointre G."/>
            <person name="Bobe J."/>
            <person name="Postlethwait J.H."/>
            <person name="Berthelot C."/>
            <person name="Roest Crollius H."/>
            <person name="Guiguen Y."/>
        </authorList>
    </citation>
    <scope>NUCLEOTIDE SEQUENCE</scope>
    <source>
        <strain evidence="7">WJC10195</strain>
    </source>
</reference>
<keyword evidence="8" id="KW-1185">Reference proteome</keyword>
<comment type="similarity">
    <text evidence="1">Belongs to the eukaryotic ribosomal protein eS6 family.</text>
</comment>
<evidence type="ECO:0000256" key="4">
    <source>
        <dbReference type="ARBA" id="ARBA00035278"/>
    </source>
</evidence>
<feature type="region of interest" description="Disordered" evidence="6">
    <location>
        <begin position="78"/>
        <end position="126"/>
    </location>
</feature>
<accession>A0A9Q1GF53</accession>
<dbReference type="AlphaFoldDB" id="A0A9Q1GF53"/>
<evidence type="ECO:0000256" key="5">
    <source>
        <dbReference type="ARBA" id="ARBA00035403"/>
    </source>
</evidence>
<organism evidence="7 8">
    <name type="scientific">Synaphobranchus kaupii</name>
    <name type="common">Kaup's arrowtooth eel</name>
    <dbReference type="NCBI Taxonomy" id="118154"/>
    <lineage>
        <taxon>Eukaryota</taxon>
        <taxon>Metazoa</taxon>
        <taxon>Chordata</taxon>
        <taxon>Craniata</taxon>
        <taxon>Vertebrata</taxon>
        <taxon>Euteleostomi</taxon>
        <taxon>Actinopterygii</taxon>
        <taxon>Neopterygii</taxon>
        <taxon>Teleostei</taxon>
        <taxon>Anguilliformes</taxon>
        <taxon>Synaphobranchidae</taxon>
        <taxon>Synaphobranchus</taxon>
    </lineage>
</organism>
<dbReference type="InterPro" id="IPR001377">
    <property type="entry name" value="Ribosomal_eS6"/>
</dbReference>
<evidence type="ECO:0000256" key="6">
    <source>
        <dbReference type="SAM" id="MobiDB-lite"/>
    </source>
</evidence>
<sequence>MDADLLLLKSDTPYSINIAASCEKDIPGLTDSTVPRQYVVRGPLTKEGKKPRSKAPEIQRLVTPRAQHKRRRIALKKQRTLNNKEEASVRIRQAAGQEDEGGQGEAAGTDRQEASPLFPESVHIQI</sequence>
<dbReference type="GO" id="GO:0003735">
    <property type="term" value="F:structural constituent of ribosome"/>
    <property type="evidence" value="ECO:0007669"/>
    <property type="project" value="InterPro"/>
</dbReference>
<dbReference type="Gene3D" id="1.20.5.2650">
    <property type="match status" value="1"/>
</dbReference>
<keyword evidence="3" id="KW-0687">Ribonucleoprotein</keyword>
<dbReference type="GO" id="GO:0005840">
    <property type="term" value="C:ribosome"/>
    <property type="evidence" value="ECO:0007669"/>
    <property type="project" value="UniProtKB-KW"/>
</dbReference>